<dbReference type="SUPFAM" id="SSF53098">
    <property type="entry name" value="Ribonuclease H-like"/>
    <property type="match status" value="1"/>
</dbReference>
<dbReference type="InterPro" id="IPR044730">
    <property type="entry name" value="RNase_H-like_dom_plant"/>
</dbReference>
<dbReference type="Gramene" id="evm.model.02.2959">
    <property type="protein sequence ID" value="cds.evm.model.02.2959"/>
    <property type="gene ID" value="evm.TU.02.2959"/>
</dbReference>
<dbReference type="PROSITE" id="PS50879">
    <property type="entry name" value="RNASE_H_1"/>
    <property type="match status" value="1"/>
</dbReference>
<sequence length="218" mass="24305">MIGLGLDLWRCQQRQLITVISSQNGFRFGLRSSSSSSKKKAEAVPVSWAKPEMGWAKLNFDGSSKGAAGNNKASIGGVIRNHKAEFLMGYAESIGEANSNIAELVALRRGLELVLEYGLWSHVWLEGDAKTLLDIIVEKRQVKCVDVQMHVAHINSIIPKLSSCIVSHIYREGNRAADKLARMGHYLDKPQVWCFDPPHEVVPLLFHDAEGKIVFRKR</sequence>
<dbReference type="Gene3D" id="3.30.420.10">
    <property type="entry name" value="Ribonuclease H-like superfamily/Ribonuclease H"/>
    <property type="match status" value="1"/>
</dbReference>
<dbReference type="EnsemblPlants" id="evm.model.02.2959">
    <property type="protein sequence ID" value="cds.evm.model.02.2959"/>
    <property type="gene ID" value="evm.TU.02.2959"/>
</dbReference>
<protein>
    <recommendedName>
        <fullName evidence="1">RNase H type-1 domain-containing protein</fullName>
    </recommendedName>
</protein>
<dbReference type="PANTHER" id="PTHR47723">
    <property type="entry name" value="OS05G0353850 PROTEIN"/>
    <property type="match status" value="1"/>
</dbReference>
<dbReference type="GO" id="GO:0004523">
    <property type="term" value="F:RNA-DNA hybrid ribonuclease activity"/>
    <property type="evidence" value="ECO:0007669"/>
    <property type="project" value="InterPro"/>
</dbReference>
<evidence type="ECO:0000313" key="2">
    <source>
        <dbReference type="EnsemblPlants" id="cds.evm.model.02.2959"/>
    </source>
</evidence>
<dbReference type="InterPro" id="IPR053151">
    <property type="entry name" value="RNase_H-like"/>
</dbReference>
<reference evidence="2" key="1">
    <citation type="submission" date="2018-11" db="EMBL/GenBank/DDBJ databases">
        <authorList>
            <person name="Grassa J C."/>
        </authorList>
    </citation>
    <scope>NUCLEOTIDE SEQUENCE [LARGE SCALE GENOMIC DNA]</scope>
</reference>
<dbReference type="GO" id="GO:0003676">
    <property type="term" value="F:nucleic acid binding"/>
    <property type="evidence" value="ECO:0007669"/>
    <property type="project" value="InterPro"/>
</dbReference>
<feature type="domain" description="RNase H type-1" evidence="1">
    <location>
        <begin position="52"/>
        <end position="186"/>
    </location>
</feature>
<dbReference type="Pfam" id="PF13456">
    <property type="entry name" value="RVT_3"/>
    <property type="match status" value="1"/>
</dbReference>
<dbReference type="Proteomes" id="UP000596661">
    <property type="component" value="Chromosome 2"/>
</dbReference>
<dbReference type="InterPro" id="IPR036397">
    <property type="entry name" value="RNaseH_sf"/>
</dbReference>
<dbReference type="AlphaFoldDB" id="A0A803NZG3"/>
<dbReference type="OMA" id="KFAQMGH"/>
<reference evidence="2" key="2">
    <citation type="submission" date="2021-03" db="UniProtKB">
        <authorList>
            <consortium name="EnsemblPlants"/>
        </authorList>
    </citation>
    <scope>IDENTIFICATION</scope>
</reference>
<dbReference type="InterPro" id="IPR002156">
    <property type="entry name" value="RNaseH_domain"/>
</dbReference>
<dbReference type="InterPro" id="IPR012337">
    <property type="entry name" value="RNaseH-like_sf"/>
</dbReference>
<organism evidence="2 3">
    <name type="scientific">Cannabis sativa</name>
    <name type="common">Hemp</name>
    <name type="synonym">Marijuana</name>
    <dbReference type="NCBI Taxonomy" id="3483"/>
    <lineage>
        <taxon>Eukaryota</taxon>
        <taxon>Viridiplantae</taxon>
        <taxon>Streptophyta</taxon>
        <taxon>Embryophyta</taxon>
        <taxon>Tracheophyta</taxon>
        <taxon>Spermatophyta</taxon>
        <taxon>Magnoliopsida</taxon>
        <taxon>eudicotyledons</taxon>
        <taxon>Gunneridae</taxon>
        <taxon>Pentapetalae</taxon>
        <taxon>rosids</taxon>
        <taxon>fabids</taxon>
        <taxon>Rosales</taxon>
        <taxon>Cannabaceae</taxon>
        <taxon>Cannabis</taxon>
    </lineage>
</organism>
<dbReference type="FunFam" id="3.30.420.10:FF:000076">
    <property type="entry name" value="RBR-type E3 ubiquitin transferase"/>
    <property type="match status" value="1"/>
</dbReference>
<dbReference type="PANTHER" id="PTHR47723:SF23">
    <property type="entry name" value="REVERSE TRANSCRIPTASE-LIKE PROTEIN"/>
    <property type="match status" value="1"/>
</dbReference>
<name>A0A803NZG3_CANSA</name>
<proteinExistence type="predicted"/>
<keyword evidence="3" id="KW-1185">Reference proteome</keyword>
<dbReference type="EMBL" id="UZAU01000239">
    <property type="status" value="NOT_ANNOTATED_CDS"/>
    <property type="molecule type" value="Genomic_DNA"/>
</dbReference>
<accession>A0A803NZG3</accession>
<evidence type="ECO:0000259" key="1">
    <source>
        <dbReference type="PROSITE" id="PS50879"/>
    </source>
</evidence>
<dbReference type="CDD" id="cd06222">
    <property type="entry name" value="RNase_H_like"/>
    <property type="match status" value="1"/>
</dbReference>
<evidence type="ECO:0000313" key="3">
    <source>
        <dbReference type="Proteomes" id="UP000596661"/>
    </source>
</evidence>